<gene>
    <name evidence="1" type="ORF">DMH04_41285</name>
</gene>
<dbReference type="OrthoDB" id="3985590at2"/>
<evidence type="ECO:0008006" key="3">
    <source>
        <dbReference type="Google" id="ProtNLM"/>
    </source>
</evidence>
<sequence length="306" mass="32464">MPTPLDTTFTVGGITLGAFPFVDSDGVEWQGDAVDGWYNSPGRRLQQANRPVADGVYDSQDYSESRVIALEGLVSAPTRALSDAANDKFNALLTSGVLETLTVTEPSWTRQCAVKRAATKPQVNRVNNLEWVYQLQLVAPDPRKYSAALKTASTPLASPAPGGVQWNGSAGSTGVQWNGPAGSTGVVWQSAGGSTGVMTLSNAWSAHTPILFVINGPVTNPRLTNLTSQQVLWWGGTVDTGQTLTIDTGSGAVRLGPTGMPGQNRKSQMVRTDFFKLGPSETVDVIFQADTFTASEASAQWRDAAM</sequence>
<dbReference type="Proteomes" id="UP000287547">
    <property type="component" value="Unassembled WGS sequence"/>
</dbReference>
<organism evidence="1 2">
    <name type="scientific">Kibdelosporangium aridum</name>
    <dbReference type="NCBI Taxonomy" id="2030"/>
    <lineage>
        <taxon>Bacteria</taxon>
        <taxon>Bacillati</taxon>
        <taxon>Actinomycetota</taxon>
        <taxon>Actinomycetes</taxon>
        <taxon>Pseudonocardiales</taxon>
        <taxon>Pseudonocardiaceae</taxon>
        <taxon>Kibdelosporangium</taxon>
    </lineage>
</organism>
<name>A0A428YUR2_KIBAR</name>
<dbReference type="AlphaFoldDB" id="A0A428YUR2"/>
<dbReference type="EMBL" id="QHKI01000056">
    <property type="protein sequence ID" value="RSM73448.1"/>
    <property type="molecule type" value="Genomic_DNA"/>
</dbReference>
<dbReference type="RefSeq" id="WP_037253803.1">
    <property type="nucleotide sequence ID" value="NZ_QHKI01000056.1"/>
</dbReference>
<protein>
    <recommendedName>
        <fullName evidence="3">Phage tail protein</fullName>
    </recommendedName>
</protein>
<comment type="caution">
    <text evidence="1">The sequence shown here is derived from an EMBL/GenBank/DDBJ whole genome shotgun (WGS) entry which is preliminary data.</text>
</comment>
<evidence type="ECO:0000313" key="1">
    <source>
        <dbReference type="EMBL" id="RSM73448.1"/>
    </source>
</evidence>
<accession>A0A428YUR2</accession>
<reference evidence="1 2" key="1">
    <citation type="submission" date="2018-05" db="EMBL/GenBank/DDBJ databases">
        <title>Evolution of GPA BGCs.</title>
        <authorList>
            <person name="Waglechner N."/>
            <person name="Wright G.D."/>
        </authorList>
    </citation>
    <scope>NUCLEOTIDE SEQUENCE [LARGE SCALE GENOMIC DNA]</scope>
    <source>
        <strain evidence="1 2">A82846</strain>
    </source>
</reference>
<proteinExistence type="predicted"/>
<evidence type="ECO:0000313" key="2">
    <source>
        <dbReference type="Proteomes" id="UP000287547"/>
    </source>
</evidence>